<evidence type="ECO:0000313" key="1">
    <source>
        <dbReference type="EMBL" id="TWU19518.1"/>
    </source>
</evidence>
<keyword evidence="2" id="KW-1185">Reference proteome</keyword>
<dbReference type="AlphaFoldDB" id="A0A5C6C5T5"/>
<gene>
    <name evidence="1" type="ORF">Poly21_16910</name>
</gene>
<organism evidence="1 2">
    <name type="scientific">Allorhodopirellula heiligendammensis</name>
    <dbReference type="NCBI Taxonomy" id="2714739"/>
    <lineage>
        <taxon>Bacteria</taxon>
        <taxon>Pseudomonadati</taxon>
        <taxon>Planctomycetota</taxon>
        <taxon>Planctomycetia</taxon>
        <taxon>Pirellulales</taxon>
        <taxon>Pirellulaceae</taxon>
        <taxon>Allorhodopirellula</taxon>
    </lineage>
</organism>
<proteinExistence type="predicted"/>
<dbReference type="Proteomes" id="UP000319908">
    <property type="component" value="Unassembled WGS sequence"/>
</dbReference>
<evidence type="ECO:0000313" key="2">
    <source>
        <dbReference type="Proteomes" id="UP000319908"/>
    </source>
</evidence>
<dbReference type="EMBL" id="SJPU01000001">
    <property type="protein sequence ID" value="TWU19518.1"/>
    <property type="molecule type" value="Genomic_DNA"/>
</dbReference>
<name>A0A5C6C5T5_9BACT</name>
<accession>A0A5C6C5T5</accession>
<sequence length="157" mass="17321">MRSKPNSMSLQSSWCYWASIAAILLCGGCRSRVEKDWETASIRGSVTVDGKPLEDGTIRFVPTGVTLGPKTTFEIHAGAFQADAEHGPSVGNHRIEIEYADDQQLAFDDEQALAELKGKRMKRGAYPILPAIYNTQSRLTATVEAEMEPLEFSLRSK</sequence>
<comment type="caution">
    <text evidence="1">The sequence shown here is derived from an EMBL/GenBank/DDBJ whole genome shotgun (WGS) entry which is preliminary data.</text>
</comment>
<reference evidence="1 2" key="1">
    <citation type="journal article" date="2020" name="Antonie Van Leeuwenhoek">
        <title>Rhodopirellula heiligendammensis sp. nov., Rhodopirellula pilleata sp. nov., and Rhodopirellula solitaria sp. nov. isolated from natural or artificial marine surfaces in Northern Germany and California, USA, and emended description of the genus Rhodopirellula.</title>
        <authorList>
            <person name="Kallscheuer N."/>
            <person name="Wiegand S."/>
            <person name="Jogler M."/>
            <person name="Boedeker C."/>
            <person name="Peeters S.H."/>
            <person name="Rast P."/>
            <person name="Heuer A."/>
            <person name="Jetten M.S.M."/>
            <person name="Rohde M."/>
            <person name="Jogler C."/>
        </authorList>
    </citation>
    <scope>NUCLEOTIDE SEQUENCE [LARGE SCALE GENOMIC DNA]</scope>
    <source>
        <strain evidence="1 2">Poly21</strain>
    </source>
</reference>
<protein>
    <submittedName>
        <fullName evidence="1">Uncharacterized protein</fullName>
    </submittedName>
</protein>